<protein>
    <submittedName>
        <fullName evidence="1">Uncharacterized protein</fullName>
    </submittedName>
</protein>
<organism evidence="1 2">
    <name type="scientific">Streptomyces xanthophaeus</name>
    <dbReference type="NCBI Taxonomy" id="67385"/>
    <lineage>
        <taxon>Bacteria</taxon>
        <taxon>Bacillati</taxon>
        <taxon>Actinomycetota</taxon>
        <taxon>Actinomycetes</taxon>
        <taxon>Kitasatosporales</taxon>
        <taxon>Streptomycetaceae</taxon>
        <taxon>Streptomyces</taxon>
    </lineage>
</organism>
<accession>A0A919HAB7</accession>
<dbReference type="Proteomes" id="UP000600026">
    <property type="component" value="Unassembled WGS sequence"/>
</dbReference>
<name>A0A919HAB7_9ACTN</name>
<sequence length="298" mass="30485">MGKKGKPPFLGLPETARLVVPVMAAAGGSARSTVAHLLADELAPSADTVVLDLAPRLASPWPAWSGGTQAAGLAGLPQGQPLTRGAVRAAAAARRAAEGSWRVMTDGREWHAAPLALPSEPAAWYQLAAAGGWQAVVADTAHAVAHDVLAARCYGYPSLTRAWCDLPFAIPVLCAQATADGVQALQQAVMVLHAEGLPLQRTVVVLAATADGRPPAVVRAAATMLSARAAAVVHLPHDVDIRATGLQAQPARIRTRTREAARELATAVLAAAHVSFGHPLPDAPQPAPLPAAAVPAAV</sequence>
<proteinExistence type="predicted"/>
<dbReference type="SUPFAM" id="SSF52540">
    <property type="entry name" value="P-loop containing nucleoside triphosphate hydrolases"/>
    <property type="match status" value="1"/>
</dbReference>
<dbReference type="AlphaFoldDB" id="A0A919HAB7"/>
<dbReference type="RefSeq" id="WP_051902308.1">
    <property type="nucleotide sequence ID" value="NZ_BNEE01000011.1"/>
</dbReference>
<comment type="caution">
    <text evidence="1">The sequence shown here is derived from an EMBL/GenBank/DDBJ whole genome shotgun (WGS) entry which is preliminary data.</text>
</comment>
<keyword evidence="2" id="KW-1185">Reference proteome</keyword>
<evidence type="ECO:0000313" key="2">
    <source>
        <dbReference type="Proteomes" id="UP000600026"/>
    </source>
</evidence>
<gene>
    <name evidence="1" type="ORF">Sxan_78530</name>
</gene>
<dbReference type="InterPro" id="IPR027417">
    <property type="entry name" value="P-loop_NTPase"/>
</dbReference>
<dbReference type="Gene3D" id="3.40.50.300">
    <property type="entry name" value="P-loop containing nucleotide triphosphate hydrolases"/>
    <property type="match status" value="1"/>
</dbReference>
<evidence type="ECO:0000313" key="1">
    <source>
        <dbReference type="EMBL" id="GHI90489.1"/>
    </source>
</evidence>
<dbReference type="EMBL" id="BNEE01000011">
    <property type="protein sequence ID" value="GHI90489.1"/>
    <property type="molecule type" value="Genomic_DNA"/>
</dbReference>
<reference evidence="1" key="1">
    <citation type="submission" date="2020-09" db="EMBL/GenBank/DDBJ databases">
        <title>Whole genome shotgun sequence of Streptomyces xanthophaeus NBRC 12829.</title>
        <authorList>
            <person name="Komaki H."/>
            <person name="Tamura T."/>
        </authorList>
    </citation>
    <scope>NUCLEOTIDE SEQUENCE</scope>
    <source>
        <strain evidence="1">NBRC 12829</strain>
    </source>
</reference>